<evidence type="ECO:0000256" key="3">
    <source>
        <dbReference type="ARBA" id="ARBA00022679"/>
    </source>
</evidence>
<dbReference type="GO" id="GO:0009007">
    <property type="term" value="F:site-specific DNA-methyltransferase (adenine-specific) activity"/>
    <property type="evidence" value="ECO:0007669"/>
    <property type="project" value="UniProtKB-EC"/>
</dbReference>
<dbReference type="PANTHER" id="PTHR33841:SF1">
    <property type="entry name" value="DNA METHYLTRANSFERASE A"/>
    <property type="match status" value="1"/>
</dbReference>
<dbReference type="Proteomes" id="UP000316781">
    <property type="component" value="Unassembled WGS sequence"/>
</dbReference>
<dbReference type="RefSeq" id="WP_142861637.1">
    <property type="nucleotide sequence ID" value="NZ_VJMF01000010.1"/>
</dbReference>
<dbReference type="GO" id="GO:0003676">
    <property type="term" value="F:nucleic acid binding"/>
    <property type="evidence" value="ECO:0007669"/>
    <property type="project" value="InterPro"/>
</dbReference>
<evidence type="ECO:0000256" key="4">
    <source>
        <dbReference type="ARBA" id="ARBA00022691"/>
    </source>
</evidence>
<dbReference type="AlphaFoldDB" id="A0A549T6T5"/>
<keyword evidence="2 7" id="KW-0489">Methyltransferase</keyword>
<dbReference type="EC" id="2.1.1.72" evidence="1"/>
<comment type="catalytic activity">
    <reaction evidence="5">
        <text>a 2'-deoxyadenosine in DNA + S-adenosyl-L-methionine = an N(6)-methyl-2'-deoxyadenosine in DNA + S-adenosyl-L-homocysteine + H(+)</text>
        <dbReference type="Rhea" id="RHEA:15197"/>
        <dbReference type="Rhea" id="RHEA-COMP:12418"/>
        <dbReference type="Rhea" id="RHEA-COMP:12419"/>
        <dbReference type="ChEBI" id="CHEBI:15378"/>
        <dbReference type="ChEBI" id="CHEBI:57856"/>
        <dbReference type="ChEBI" id="CHEBI:59789"/>
        <dbReference type="ChEBI" id="CHEBI:90615"/>
        <dbReference type="ChEBI" id="CHEBI:90616"/>
        <dbReference type="EC" id="2.1.1.72"/>
    </reaction>
</comment>
<keyword evidence="3" id="KW-0808">Transferase</keyword>
<dbReference type="GO" id="GO:0006304">
    <property type="term" value="P:DNA modification"/>
    <property type="evidence" value="ECO:0007669"/>
    <property type="project" value="InterPro"/>
</dbReference>
<evidence type="ECO:0000256" key="1">
    <source>
        <dbReference type="ARBA" id="ARBA00011900"/>
    </source>
</evidence>
<dbReference type="PROSITE" id="PS00092">
    <property type="entry name" value="N6_MTASE"/>
    <property type="match status" value="1"/>
</dbReference>
<evidence type="ECO:0000256" key="2">
    <source>
        <dbReference type="ARBA" id="ARBA00022603"/>
    </source>
</evidence>
<dbReference type="Gene3D" id="3.40.50.150">
    <property type="entry name" value="Vaccinia Virus protein VP39"/>
    <property type="match status" value="1"/>
</dbReference>
<gene>
    <name evidence="7" type="ORF">FM996_02200</name>
</gene>
<evidence type="ECO:0000259" key="6">
    <source>
        <dbReference type="Pfam" id="PF07669"/>
    </source>
</evidence>
<organism evidence="7 8">
    <name type="scientific">Methylosinus sporium</name>
    <dbReference type="NCBI Taxonomy" id="428"/>
    <lineage>
        <taxon>Bacteria</taxon>
        <taxon>Pseudomonadati</taxon>
        <taxon>Pseudomonadota</taxon>
        <taxon>Alphaproteobacteria</taxon>
        <taxon>Hyphomicrobiales</taxon>
        <taxon>Methylocystaceae</taxon>
        <taxon>Methylosinus</taxon>
    </lineage>
</organism>
<dbReference type="InterPro" id="IPR011639">
    <property type="entry name" value="MethylTrfase_TaqI-like_dom"/>
</dbReference>
<name>A0A549T6T5_METSR</name>
<dbReference type="InterPro" id="IPR050953">
    <property type="entry name" value="N4_N6_ade-DNA_methylase"/>
</dbReference>
<evidence type="ECO:0000313" key="8">
    <source>
        <dbReference type="Proteomes" id="UP000316781"/>
    </source>
</evidence>
<feature type="domain" description="Type II methyltransferase M.TaqI-like" evidence="6">
    <location>
        <begin position="158"/>
        <end position="239"/>
    </location>
</feature>
<comment type="caution">
    <text evidence="7">The sequence shown here is derived from an EMBL/GenBank/DDBJ whole genome shotgun (WGS) entry which is preliminary data.</text>
</comment>
<dbReference type="PANTHER" id="PTHR33841">
    <property type="entry name" value="DNA METHYLTRANSFERASE YEEA-RELATED"/>
    <property type="match status" value="1"/>
</dbReference>
<evidence type="ECO:0000313" key="7">
    <source>
        <dbReference type="EMBL" id="TRL37593.1"/>
    </source>
</evidence>
<keyword evidence="4" id="KW-0949">S-adenosyl-L-methionine</keyword>
<dbReference type="InterPro" id="IPR029063">
    <property type="entry name" value="SAM-dependent_MTases_sf"/>
</dbReference>
<dbReference type="EMBL" id="VJMF01000010">
    <property type="protein sequence ID" value="TRL37593.1"/>
    <property type="molecule type" value="Genomic_DNA"/>
</dbReference>
<dbReference type="PRINTS" id="PR00507">
    <property type="entry name" value="N12N6MTFRASE"/>
</dbReference>
<proteinExistence type="predicted"/>
<accession>A0A549T6T5</accession>
<sequence>MSRQKTKPSAVVAQATDLARAERPTIRADHAGAAYSEKVSVDHRKEHGLYLTPVPVADFMAEQITATSDTIRILDPAAGAGILLCAVVEELLSRRQTPRRIELVAYEVDKDLAEVLGRVLHDLQEWAAAKGTVVAVELVPEDFILTHAAALQSMGGFFPHLQPEHAFDVVIANPPYFKLNKADPRAQAAAAVVHGQPNIYGLFMAVGAALLHDGGELVYIVPRSFASGPYFWLFREKFFGCIRPEFAHVFGSRRDAFNRDAVLQENIILKGIRQDGWLRQRVRGLLTISTSQGVGDLDAPERRTVSLDSVLNMKSADKVLRLPVSTAEDALLRLVDGWSGSLRSYGLQISTGPVVPFRATEFLDKAGSVPDSHAPLLWMNHVLAMKVTWPIGRHKPEYIKRVMASQGLLVPNRNYVLMRRFSAKEEARRLVAGPYLARAVETPVVGLENHLNYIYRPNGTLTEDETFGLAALFSSSLLDTYFRACNGNTQVSATELRAMPLPPLDIIKAIGREARALQNSPEAIDSLVIRLVGKIDQNEKVPAVG</sequence>
<dbReference type="Pfam" id="PF07669">
    <property type="entry name" value="Eco57I"/>
    <property type="match status" value="1"/>
</dbReference>
<dbReference type="SUPFAM" id="SSF53335">
    <property type="entry name" value="S-adenosyl-L-methionine-dependent methyltransferases"/>
    <property type="match status" value="1"/>
</dbReference>
<reference evidence="7 8" key="1">
    <citation type="submission" date="2019-07" db="EMBL/GenBank/DDBJ databases">
        <title>Ln-dependent methylotrophs.</title>
        <authorList>
            <person name="Tani A."/>
        </authorList>
    </citation>
    <scope>NUCLEOTIDE SEQUENCE [LARGE SCALE GENOMIC DNA]</scope>
    <source>
        <strain evidence="7 8">SM89A</strain>
    </source>
</reference>
<dbReference type="GO" id="GO:0032259">
    <property type="term" value="P:methylation"/>
    <property type="evidence" value="ECO:0007669"/>
    <property type="project" value="UniProtKB-KW"/>
</dbReference>
<dbReference type="InterPro" id="IPR002052">
    <property type="entry name" value="DNA_methylase_N6_adenine_CS"/>
</dbReference>
<evidence type="ECO:0000256" key="5">
    <source>
        <dbReference type="ARBA" id="ARBA00047942"/>
    </source>
</evidence>
<protein>
    <recommendedName>
        <fullName evidence="1">site-specific DNA-methyltransferase (adenine-specific)</fullName>
        <ecNumber evidence="1">2.1.1.72</ecNumber>
    </recommendedName>
</protein>